<dbReference type="EMBL" id="CSAD01000151">
    <property type="protein sequence ID" value="COV25251.1"/>
    <property type="molecule type" value="Genomic_DNA"/>
</dbReference>
<evidence type="ECO:0000256" key="1">
    <source>
        <dbReference type="SAM" id="MobiDB-lite"/>
    </source>
</evidence>
<dbReference type="EMBL" id="CHKL01000234">
    <property type="protein sequence ID" value="COW32509.1"/>
    <property type="molecule type" value="Genomic_DNA"/>
</dbReference>
<dbReference type="EMBL" id="CFOH01000733">
    <property type="protein sequence ID" value="CFE67609.1"/>
    <property type="molecule type" value="Genomic_DNA"/>
</dbReference>
<evidence type="ECO:0000313" key="15">
    <source>
        <dbReference type="Proteomes" id="UP000050164"/>
    </source>
</evidence>
<dbReference type="AlphaFoldDB" id="A0A655A7J0"/>
<dbReference type="Proteomes" id="UP000048600">
    <property type="component" value="Unassembled WGS sequence"/>
</dbReference>
<gene>
    <name evidence="6" type="ORF">ERS007661_01939</name>
    <name evidence="7" type="ORF">ERS007679_01426</name>
    <name evidence="2" type="ORF">ERS007688_03415</name>
    <name evidence="8" type="ORF">ERS007741_02192</name>
    <name evidence="5" type="ORF">ERS027646_02503</name>
    <name evidence="3" type="ORF">ERS027659_01493</name>
    <name evidence="4" type="ORF">ERS027661_02825</name>
</gene>
<evidence type="ECO:0000313" key="4">
    <source>
        <dbReference type="EMBL" id="CKS26013.1"/>
    </source>
</evidence>
<name>A0A655A7J0_MYCTX</name>
<evidence type="ECO:0000313" key="13">
    <source>
        <dbReference type="Proteomes" id="UP000048948"/>
    </source>
</evidence>
<protein>
    <submittedName>
        <fullName evidence="4">Uncharacterized protein</fullName>
    </submittedName>
</protein>
<proteinExistence type="predicted"/>
<evidence type="ECO:0000313" key="8">
    <source>
        <dbReference type="EMBL" id="COW32509.1"/>
    </source>
</evidence>
<evidence type="ECO:0000313" key="10">
    <source>
        <dbReference type="Proteomes" id="UP000045842"/>
    </source>
</evidence>
<dbReference type="Proteomes" id="UP000049023">
    <property type="component" value="Unassembled WGS sequence"/>
</dbReference>
<dbReference type="Proteomes" id="UP000045842">
    <property type="component" value="Unassembled WGS sequence"/>
</dbReference>
<evidence type="ECO:0000313" key="14">
    <source>
        <dbReference type="Proteomes" id="UP000049023"/>
    </source>
</evidence>
<reference evidence="9 10" key="1">
    <citation type="submission" date="2015-03" db="EMBL/GenBank/DDBJ databases">
        <authorList>
            <consortium name="Pathogen Informatics"/>
        </authorList>
    </citation>
    <scope>NUCLEOTIDE SEQUENCE [LARGE SCALE GENOMIC DNA]</scope>
    <source>
        <strain evidence="5 13">Bir 172</strain>
        <strain evidence="3 15">Bir 185</strain>
        <strain evidence="4 14">Bir 187</strain>
        <strain evidence="6 9">D00501624</strain>
        <strain evidence="7 10">G09801536</strain>
        <strain evidence="2 11">H09601792</strain>
        <strain evidence="8 12">P00601463</strain>
    </source>
</reference>
<evidence type="ECO:0000313" key="2">
    <source>
        <dbReference type="EMBL" id="CFE67609.1"/>
    </source>
</evidence>
<dbReference type="EMBL" id="CQQC01000607">
    <property type="protein sequence ID" value="CNV26840.1"/>
    <property type="molecule type" value="Genomic_DNA"/>
</dbReference>
<evidence type="ECO:0000313" key="3">
    <source>
        <dbReference type="EMBL" id="CKR47025.1"/>
    </source>
</evidence>
<accession>A0A655A7J0</accession>
<dbReference type="Proteomes" id="UP000046947">
    <property type="component" value="Unassembled WGS sequence"/>
</dbReference>
<organism evidence="4 14">
    <name type="scientific">Mycobacterium tuberculosis</name>
    <dbReference type="NCBI Taxonomy" id="1773"/>
    <lineage>
        <taxon>Bacteria</taxon>
        <taxon>Bacillati</taxon>
        <taxon>Actinomycetota</taxon>
        <taxon>Actinomycetes</taxon>
        <taxon>Mycobacteriales</taxon>
        <taxon>Mycobacteriaceae</taxon>
        <taxon>Mycobacterium</taxon>
        <taxon>Mycobacterium tuberculosis complex</taxon>
    </lineage>
</organism>
<sequence>MSTLALGEAASPAPAIRSTSSVEYAIPEPSPPMVKLGRTTTGRPSSATVSRTSAMVKHTRLRADSPPALATMSLNRCRSSPRWMASKSAPMSSTPYFSSTPLSYSATAVFSAVCPPRVASRASILLPRSACWAITRSTNAGVMGST</sequence>
<dbReference type="Proteomes" id="UP000050164">
    <property type="component" value="Unassembled WGS sequence"/>
</dbReference>
<evidence type="ECO:0000313" key="12">
    <source>
        <dbReference type="Proteomes" id="UP000048600"/>
    </source>
</evidence>
<evidence type="ECO:0000313" key="6">
    <source>
        <dbReference type="EMBL" id="CNV26840.1"/>
    </source>
</evidence>
<evidence type="ECO:0000313" key="5">
    <source>
        <dbReference type="EMBL" id="CKS81505.1"/>
    </source>
</evidence>
<evidence type="ECO:0000313" key="11">
    <source>
        <dbReference type="Proteomes" id="UP000046947"/>
    </source>
</evidence>
<feature type="region of interest" description="Disordered" evidence="1">
    <location>
        <begin position="27"/>
        <end position="59"/>
    </location>
</feature>
<dbReference type="Proteomes" id="UP000048948">
    <property type="component" value="Unassembled WGS sequence"/>
</dbReference>
<evidence type="ECO:0000313" key="7">
    <source>
        <dbReference type="EMBL" id="COV25251.1"/>
    </source>
</evidence>
<dbReference type="EMBL" id="CNFT01000276">
    <property type="protein sequence ID" value="CKR47025.1"/>
    <property type="molecule type" value="Genomic_DNA"/>
</dbReference>
<dbReference type="EMBL" id="CNGE01000468">
    <property type="protein sequence ID" value="CKS81505.1"/>
    <property type="molecule type" value="Genomic_DNA"/>
</dbReference>
<feature type="compositionally biased region" description="Polar residues" evidence="1">
    <location>
        <begin position="38"/>
        <end position="53"/>
    </location>
</feature>
<dbReference type="Proteomes" id="UP000039217">
    <property type="component" value="Unassembled WGS sequence"/>
</dbReference>
<dbReference type="EMBL" id="CNFU01000647">
    <property type="protein sequence ID" value="CKS26013.1"/>
    <property type="molecule type" value="Genomic_DNA"/>
</dbReference>
<evidence type="ECO:0000313" key="9">
    <source>
        <dbReference type="Proteomes" id="UP000039217"/>
    </source>
</evidence>